<proteinExistence type="inferred from homology"/>
<dbReference type="Proteomes" id="UP000189370">
    <property type="component" value="Unassembled WGS sequence"/>
</dbReference>
<protein>
    <recommendedName>
        <fullName evidence="7">Peptidase S8/S53 domain-containing protein</fullName>
    </recommendedName>
</protein>
<evidence type="ECO:0000313" key="8">
    <source>
        <dbReference type="EMBL" id="OLZ39147.1"/>
    </source>
</evidence>
<evidence type="ECO:0000259" key="7">
    <source>
        <dbReference type="Pfam" id="PF00082"/>
    </source>
</evidence>
<dbReference type="InterPro" id="IPR023827">
    <property type="entry name" value="Peptidase_S8_Asp-AS"/>
</dbReference>
<dbReference type="PANTHER" id="PTHR43806:SF11">
    <property type="entry name" value="CEREVISIN-RELATED"/>
    <property type="match status" value="1"/>
</dbReference>
<dbReference type="GO" id="GO:0006508">
    <property type="term" value="P:proteolysis"/>
    <property type="evidence" value="ECO:0007669"/>
    <property type="project" value="UniProtKB-KW"/>
</dbReference>
<dbReference type="InterPro" id="IPR050131">
    <property type="entry name" value="Peptidase_S8_subtilisin-like"/>
</dbReference>
<dbReference type="InterPro" id="IPR000209">
    <property type="entry name" value="Peptidase_S8/S53_dom"/>
</dbReference>
<feature type="compositionally biased region" description="Basic and acidic residues" evidence="6">
    <location>
        <begin position="422"/>
        <end position="436"/>
    </location>
</feature>
<keyword evidence="2" id="KW-0645">Protease</keyword>
<evidence type="ECO:0000256" key="6">
    <source>
        <dbReference type="SAM" id="MobiDB-lite"/>
    </source>
</evidence>
<evidence type="ECO:0000256" key="5">
    <source>
        <dbReference type="PROSITE-ProRule" id="PRU01240"/>
    </source>
</evidence>
<dbReference type="AlphaFoldDB" id="A0A1S8ARD0"/>
<dbReference type="EMBL" id="LWLN01000003">
    <property type="protein sequence ID" value="OLZ39147.1"/>
    <property type="molecule type" value="Genomic_DNA"/>
</dbReference>
<name>A0A1S8ARD0_9EURY</name>
<evidence type="ECO:0000256" key="3">
    <source>
        <dbReference type="ARBA" id="ARBA00022801"/>
    </source>
</evidence>
<dbReference type="SUPFAM" id="SSF52743">
    <property type="entry name" value="Subtilisin-like"/>
    <property type="match status" value="1"/>
</dbReference>
<accession>A0A1S8ARD0</accession>
<dbReference type="PROSITE" id="PS51892">
    <property type="entry name" value="SUBTILASE"/>
    <property type="match status" value="1"/>
</dbReference>
<comment type="caution">
    <text evidence="5">Lacks conserved residue(s) required for the propagation of feature annotation.</text>
</comment>
<feature type="compositionally biased region" description="Basic and acidic residues" evidence="6">
    <location>
        <begin position="457"/>
        <end position="476"/>
    </location>
</feature>
<dbReference type="InterPro" id="IPR036852">
    <property type="entry name" value="Peptidase_S8/S53_dom_sf"/>
</dbReference>
<dbReference type="STRING" id="301967.A6E15_19480"/>
<dbReference type="GO" id="GO:0004252">
    <property type="term" value="F:serine-type endopeptidase activity"/>
    <property type="evidence" value="ECO:0007669"/>
    <property type="project" value="InterPro"/>
</dbReference>
<evidence type="ECO:0000313" key="9">
    <source>
        <dbReference type="Proteomes" id="UP000189370"/>
    </source>
</evidence>
<evidence type="ECO:0000256" key="2">
    <source>
        <dbReference type="ARBA" id="ARBA00022670"/>
    </source>
</evidence>
<feature type="compositionally biased region" description="Basic residues" evidence="6">
    <location>
        <begin position="437"/>
        <end position="456"/>
    </location>
</feature>
<reference evidence="9" key="1">
    <citation type="submission" date="2016-04" db="EMBL/GenBank/DDBJ databases">
        <authorList>
            <person name="Chen S.-C."/>
            <person name="Lai M.-C."/>
        </authorList>
    </citation>
    <scope>NUCLEOTIDE SEQUENCE [LARGE SCALE GENOMIC DNA]</scope>
    <source>
        <strain evidence="9">AB14</strain>
    </source>
</reference>
<organism evidence="8 9">
    <name type="scientific">Natrinema saccharevitans</name>
    <dbReference type="NCBI Taxonomy" id="301967"/>
    <lineage>
        <taxon>Archaea</taxon>
        <taxon>Methanobacteriati</taxon>
        <taxon>Methanobacteriota</taxon>
        <taxon>Stenosarchaea group</taxon>
        <taxon>Halobacteria</taxon>
        <taxon>Halobacteriales</taxon>
        <taxon>Natrialbaceae</taxon>
        <taxon>Natrinema</taxon>
    </lineage>
</organism>
<gene>
    <name evidence="8" type="ORF">A6E15_19480</name>
</gene>
<feature type="region of interest" description="Disordered" evidence="6">
    <location>
        <begin position="368"/>
        <end position="476"/>
    </location>
</feature>
<feature type="domain" description="Peptidase S8/S53" evidence="7">
    <location>
        <begin position="198"/>
        <end position="414"/>
    </location>
</feature>
<keyword evidence="3" id="KW-0378">Hydrolase</keyword>
<dbReference type="Gene3D" id="3.40.50.200">
    <property type="entry name" value="Peptidase S8/S53 domain"/>
    <property type="match status" value="1"/>
</dbReference>
<dbReference type="Pfam" id="PF00082">
    <property type="entry name" value="Peptidase_S8"/>
    <property type="match status" value="1"/>
</dbReference>
<comment type="similarity">
    <text evidence="1 5">Belongs to the peptidase S8 family.</text>
</comment>
<dbReference type="PROSITE" id="PS00136">
    <property type="entry name" value="SUBTILASE_ASP"/>
    <property type="match status" value="1"/>
</dbReference>
<keyword evidence="9" id="KW-1185">Reference proteome</keyword>
<keyword evidence="4" id="KW-0720">Serine protease</keyword>
<evidence type="ECO:0000256" key="1">
    <source>
        <dbReference type="ARBA" id="ARBA00011073"/>
    </source>
</evidence>
<dbReference type="PANTHER" id="PTHR43806">
    <property type="entry name" value="PEPTIDASE S8"/>
    <property type="match status" value="1"/>
</dbReference>
<comment type="caution">
    <text evidence="8">The sequence shown here is derived from an EMBL/GenBank/DDBJ whole genome shotgun (WGS) entry which is preliminary data.</text>
</comment>
<sequence length="476" mass="49868">MLANPLLAAPAAAQSLSLGGSSGPLSPAAADAVDWFGYLPHEDAVRYGDGGDKVGVFVETGSAEDLESLQNWANGTPATVLETDGGRNTALLAVQPKQIKYSLTEPEKLPMWGDSGQPLAALNYVERVDLELEVSNVEPVRNLESADSVDVEPPGATAATVFNDGTFGEGMAYDGDSPETFIRDVRPYVGADAVGQNGSGVNVAVIDSGVNIGDGRVFGNGSIGSEVRVGDGYDFVEDEPITAANGYENVSDPNGHGSWVGSAAVGVDGMAPGATLMPYRALDSEGSGSTSDIVRSVRRADRQGADILVMSLGSPVWNDQLATELEHALSEEGNVTAAFVAAGNSYQTGVARWTASPSDIPEVIGVQSTDAAPPANATKSYYGNVGPDTGGDLSTGESRGVTPDTAAPGQNLTAPNLHRLRYLPEHDAVGHVDGRAGRRRRRGTRPRGQPRARGRRRDVPRPSYRERRCDAEPRDD</sequence>
<evidence type="ECO:0000256" key="4">
    <source>
        <dbReference type="ARBA" id="ARBA00022825"/>
    </source>
</evidence>